<evidence type="ECO:0000313" key="3">
    <source>
        <dbReference type="EMBL" id="EPD13333.1"/>
    </source>
</evidence>
<evidence type="ECO:0000256" key="1">
    <source>
        <dbReference type="SAM" id="MobiDB-lite"/>
    </source>
</evidence>
<dbReference type="AlphaFoldDB" id="A0AB33Z266"/>
<accession>A0AB33Z266</accession>
<protein>
    <submittedName>
        <fullName evidence="3">Uncharacterized protein</fullName>
    </submittedName>
</protein>
<comment type="caution">
    <text evidence="3">The sequence shown here is derived from an EMBL/GenBank/DDBJ whole genome shotgun (WGS) entry which is preliminary data.</text>
</comment>
<dbReference type="RefSeq" id="WP_015005053.1">
    <property type="nucleotide sequence ID" value="NZ_JBLWZB010000007.1"/>
</dbReference>
<feature type="signal peptide" evidence="2">
    <location>
        <begin position="1"/>
        <end position="24"/>
    </location>
</feature>
<reference evidence="3 4" key="1">
    <citation type="journal article" date="2013" name="Genome Announc.">
        <title>Genome Sequence of the Pyrene- and Fluoranthene-Degrading Bacterium Cycloclasticus sp. Strain PY97M.</title>
        <authorList>
            <person name="Cui Z."/>
            <person name="Xu G."/>
            <person name="Li Q."/>
            <person name="Gao W."/>
            <person name="Zheng L."/>
        </authorList>
    </citation>
    <scope>NUCLEOTIDE SEQUENCE [LARGE SCALE GENOMIC DNA]</scope>
    <source>
        <strain evidence="3 4">PY97M</strain>
    </source>
</reference>
<keyword evidence="4" id="KW-1185">Reference proteome</keyword>
<gene>
    <name evidence="3" type="ORF">L196_06810</name>
</gene>
<evidence type="ECO:0000256" key="2">
    <source>
        <dbReference type="SAM" id="SignalP"/>
    </source>
</evidence>
<dbReference type="EMBL" id="ASHL01000004">
    <property type="protein sequence ID" value="EPD13333.1"/>
    <property type="molecule type" value="Genomic_DNA"/>
</dbReference>
<name>A0AB33Z266_9GAMM</name>
<evidence type="ECO:0000313" key="4">
    <source>
        <dbReference type="Proteomes" id="UP000015462"/>
    </source>
</evidence>
<keyword evidence="2" id="KW-0732">Signal</keyword>
<dbReference type="Proteomes" id="UP000015462">
    <property type="component" value="Unassembled WGS sequence"/>
</dbReference>
<proteinExistence type="predicted"/>
<organism evidence="3 4">
    <name type="scientific">Cycloclasticus pugetii</name>
    <dbReference type="NCBI Taxonomy" id="34068"/>
    <lineage>
        <taxon>Bacteria</taxon>
        <taxon>Pseudomonadati</taxon>
        <taxon>Pseudomonadota</taxon>
        <taxon>Gammaproteobacteria</taxon>
        <taxon>Thiotrichales</taxon>
        <taxon>Piscirickettsiaceae</taxon>
        <taxon>Cycloclasticus</taxon>
    </lineage>
</organism>
<feature type="chain" id="PRO_5044222648" evidence="2">
    <location>
        <begin position="25"/>
        <end position="198"/>
    </location>
</feature>
<sequence length="198" mass="22965">MLTKRSTMGVLVLLFLFSITAVHAAKPEGEFVGKAEHSESFWERWFGRSEKLDKKELDDTLGSKKEKQKQNKDKEKTKHYFTESERSYIKDYYRRDGDDKADKKYKKNKDKQVPYGLQKKLDRGGQLPPGWEAKVARGEVLDSDILRYSERIPHELARRLPTIRDGEEVRRVGNKVVRVLEGNGTVIDVIDLADVLLR</sequence>
<dbReference type="Gene3D" id="3.10.450.160">
    <property type="entry name" value="inner membrane protein cigr"/>
    <property type="match status" value="1"/>
</dbReference>
<feature type="region of interest" description="Disordered" evidence="1">
    <location>
        <begin position="59"/>
        <end position="80"/>
    </location>
</feature>